<organism evidence="1 2">
    <name type="scientific">Acinetobacter stercoris</name>
    <dbReference type="NCBI Taxonomy" id="2126983"/>
    <lineage>
        <taxon>Bacteria</taxon>
        <taxon>Pseudomonadati</taxon>
        <taxon>Pseudomonadota</taxon>
        <taxon>Gammaproteobacteria</taxon>
        <taxon>Moraxellales</taxon>
        <taxon>Moraxellaceae</taxon>
        <taxon>Acinetobacter</taxon>
    </lineage>
</organism>
<dbReference type="Proteomes" id="UP000245974">
    <property type="component" value="Unassembled WGS sequence"/>
</dbReference>
<name>A0A2U3N1U1_9GAMM</name>
<evidence type="ECO:0000313" key="2">
    <source>
        <dbReference type="Proteomes" id="UP000245974"/>
    </source>
</evidence>
<proteinExistence type="predicted"/>
<dbReference type="OrthoDB" id="6694746at2"/>
<reference evidence="2" key="1">
    <citation type="submission" date="2018-03" db="EMBL/GenBank/DDBJ databases">
        <authorList>
            <person name="Blom J."/>
        </authorList>
    </citation>
    <scope>NUCLEOTIDE SEQUENCE [LARGE SCALE GENOMIC DNA]</scope>
    <source>
        <strain evidence="2">KPC-SM-21</strain>
    </source>
</reference>
<evidence type="ECO:0000313" key="1">
    <source>
        <dbReference type="EMBL" id="SPL71647.1"/>
    </source>
</evidence>
<accession>A0A2U3N1U1</accession>
<dbReference type="AlphaFoldDB" id="A0A2U3N1U1"/>
<sequence>MSKPKFLYHGSRKKLKILMPQQAVGDAGVDNLNGIYAIENRRIAEFFALSMTGVDSSARFNIALHNGEPYLTLFRTELDWSRRGYLYTVHSGYFERVDDTQWLSTRQVKPEMIEIIDPIQLKDKITITF</sequence>
<protein>
    <submittedName>
        <fullName evidence="1">Uncharacterized protein</fullName>
    </submittedName>
</protein>
<dbReference type="EMBL" id="OOGT01000157">
    <property type="protein sequence ID" value="SPL71647.1"/>
    <property type="molecule type" value="Genomic_DNA"/>
</dbReference>
<keyword evidence="2" id="KW-1185">Reference proteome</keyword>
<gene>
    <name evidence="1" type="ORF">KPC_2825</name>
</gene>
<dbReference type="RefSeq" id="WP_146196647.1">
    <property type="nucleotide sequence ID" value="NZ_OOGT01000157.1"/>
</dbReference>
<dbReference type="InParanoid" id="A0A2U3N1U1"/>